<evidence type="ECO:0000313" key="13">
    <source>
        <dbReference type="Proteomes" id="UP001240171"/>
    </source>
</evidence>
<gene>
    <name evidence="10 12" type="primary">trmFO</name>
    <name evidence="12" type="ORF">Q5741_05355</name>
</gene>
<dbReference type="RefSeq" id="WP_305023038.1">
    <property type="nucleotide sequence ID" value="NZ_JAUQTB010000002.1"/>
</dbReference>
<comment type="similarity">
    <text evidence="10">Belongs to the MnmG family. TrmFO subfamily.</text>
</comment>
<dbReference type="PROSITE" id="PS01281">
    <property type="entry name" value="GIDA_2"/>
    <property type="match status" value="1"/>
</dbReference>
<comment type="cofactor">
    <cofactor evidence="1 10">
        <name>FAD</name>
        <dbReference type="ChEBI" id="CHEBI:57692"/>
    </cofactor>
</comment>
<evidence type="ECO:0000256" key="10">
    <source>
        <dbReference type="HAMAP-Rule" id="MF_01037"/>
    </source>
</evidence>
<feature type="binding site" evidence="10">
    <location>
        <begin position="12"/>
        <end position="17"/>
    </location>
    <ligand>
        <name>FAD</name>
        <dbReference type="ChEBI" id="CHEBI:57692"/>
    </ligand>
</feature>
<dbReference type="InterPro" id="IPR036188">
    <property type="entry name" value="FAD/NAD-bd_sf"/>
</dbReference>
<dbReference type="InterPro" id="IPR004417">
    <property type="entry name" value="TrmFO"/>
</dbReference>
<dbReference type="Proteomes" id="UP001240171">
    <property type="component" value="Unassembled WGS sequence"/>
</dbReference>
<evidence type="ECO:0000259" key="11">
    <source>
        <dbReference type="Pfam" id="PF01134"/>
    </source>
</evidence>
<comment type="catalytic activity">
    <reaction evidence="10">
        <text>uridine(54) in tRNA + (6R)-5,10-methylene-5,6,7,8-tetrahydrofolate + NADPH + H(+) = 5-methyluridine(54) in tRNA + (6S)-5,6,7,8-tetrahydrofolate + NADP(+)</text>
        <dbReference type="Rhea" id="RHEA:62372"/>
        <dbReference type="Rhea" id="RHEA-COMP:10167"/>
        <dbReference type="Rhea" id="RHEA-COMP:10193"/>
        <dbReference type="ChEBI" id="CHEBI:15378"/>
        <dbReference type="ChEBI" id="CHEBI:15636"/>
        <dbReference type="ChEBI" id="CHEBI:57453"/>
        <dbReference type="ChEBI" id="CHEBI:57783"/>
        <dbReference type="ChEBI" id="CHEBI:58349"/>
        <dbReference type="ChEBI" id="CHEBI:65315"/>
        <dbReference type="ChEBI" id="CHEBI:74447"/>
        <dbReference type="EC" id="2.1.1.74"/>
    </reaction>
</comment>
<dbReference type="EMBL" id="JAUQTB010000002">
    <property type="protein sequence ID" value="MDO7905842.1"/>
    <property type="molecule type" value="Genomic_DNA"/>
</dbReference>
<keyword evidence="8 10" id="KW-0521">NADP</keyword>
<evidence type="ECO:0000256" key="4">
    <source>
        <dbReference type="ARBA" id="ARBA00022630"/>
    </source>
</evidence>
<dbReference type="GO" id="GO:0047151">
    <property type="term" value="F:tRNA (uracil(54)-C5)-methyltransferase activity, 5,10-methylenetetrahydrofolate-dependent"/>
    <property type="evidence" value="ECO:0007669"/>
    <property type="project" value="UniProtKB-EC"/>
</dbReference>
<comment type="catalytic activity">
    <reaction evidence="10">
        <text>uridine(54) in tRNA + (6R)-5,10-methylene-5,6,7,8-tetrahydrofolate + NADH + H(+) = 5-methyluridine(54) in tRNA + (6S)-5,6,7,8-tetrahydrofolate + NAD(+)</text>
        <dbReference type="Rhea" id="RHEA:16873"/>
        <dbReference type="Rhea" id="RHEA-COMP:10167"/>
        <dbReference type="Rhea" id="RHEA-COMP:10193"/>
        <dbReference type="ChEBI" id="CHEBI:15378"/>
        <dbReference type="ChEBI" id="CHEBI:15636"/>
        <dbReference type="ChEBI" id="CHEBI:57453"/>
        <dbReference type="ChEBI" id="CHEBI:57540"/>
        <dbReference type="ChEBI" id="CHEBI:57945"/>
        <dbReference type="ChEBI" id="CHEBI:65315"/>
        <dbReference type="ChEBI" id="CHEBI:74447"/>
        <dbReference type="EC" id="2.1.1.74"/>
    </reaction>
</comment>
<keyword evidence="2 10" id="KW-0963">Cytoplasm</keyword>
<dbReference type="GO" id="GO:0032259">
    <property type="term" value="P:methylation"/>
    <property type="evidence" value="ECO:0007669"/>
    <property type="project" value="UniProtKB-KW"/>
</dbReference>
<keyword evidence="6 10" id="KW-0819">tRNA processing</keyword>
<evidence type="ECO:0000256" key="3">
    <source>
        <dbReference type="ARBA" id="ARBA00022603"/>
    </source>
</evidence>
<evidence type="ECO:0000256" key="2">
    <source>
        <dbReference type="ARBA" id="ARBA00022490"/>
    </source>
</evidence>
<evidence type="ECO:0000256" key="7">
    <source>
        <dbReference type="ARBA" id="ARBA00022827"/>
    </source>
</evidence>
<keyword evidence="13" id="KW-1185">Reference proteome</keyword>
<evidence type="ECO:0000256" key="9">
    <source>
        <dbReference type="ARBA" id="ARBA00023027"/>
    </source>
</evidence>
<dbReference type="InterPro" id="IPR002218">
    <property type="entry name" value="MnmG-rel"/>
</dbReference>
<evidence type="ECO:0000256" key="5">
    <source>
        <dbReference type="ARBA" id="ARBA00022679"/>
    </source>
</evidence>
<comment type="function">
    <text evidence="10">Catalyzes the folate-dependent formation of 5-methyl-uridine at position 54 (M-5-U54) in all tRNAs.</text>
</comment>
<keyword evidence="7 10" id="KW-0274">FAD</keyword>
<comment type="subcellular location">
    <subcellularLocation>
        <location evidence="10">Cytoplasm</location>
    </subcellularLocation>
</comment>
<dbReference type="SUPFAM" id="SSF51905">
    <property type="entry name" value="FAD/NAD(P)-binding domain"/>
    <property type="match status" value="1"/>
</dbReference>
<organism evidence="12 13">
    <name type="scientific">Paenibacillus lacisoli</name>
    <dbReference type="NCBI Taxonomy" id="3064525"/>
    <lineage>
        <taxon>Bacteria</taxon>
        <taxon>Bacillati</taxon>
        <taxon>Bacillota</taxon>
        <taxon>Bacilli</taxon>
        <taxon>Bacillales</taxon>
        <taxon>Paenibacillaceae</taxon>
        <taxon>Paenibacillus</taxon>
    </lineage>
</organism>
<evidence type="ECO:0000256" key="8">
    <source>
        <dbReference type="ARBA" id="ARBA00022857"/>
    </source>
</evidence>
<name>A0ABT9C9C7_9BACL</name>
<dbReference type="Gene3D" id="3.50.50.60">
    <property type="entry name" value="FAD/NAD(P)-binding domain"/>
    <property type="match status" value="2"/>
</dbReference>
<dbReference type="InterPro" id="IPR040131">
    <property type="entry name" value="MnmG_N"/>
</dbReference>
<evidence type="ECO:0000256" key="6">
    <source>
        <dbReference type="ARBA" id="ARBA00022694"/>
    </source>
</evidence>
<proteinExistence type="inferred from homology"/>
<accession>A0ABT9C9C7</accession>
<dbReference type="PANTHER" id="PTHR11806">
    <property type="entry name" value="GLUCOSE INHIBITED DIVISION PROTEIN A"/>
    <property type="match status" value="1"/>
</dbReference>
<keyword evidence="5 10" id="KW-0808">Transferase</keyword>
<keyword evidence="4 10" id="KW-0285">Flavoprotein</keyword>
<sequence>MTQEIQKVTVIGAGLAGTEAAWQIASRGVPVKLYEMRPVVKTPAHHTDKFAELVCSNSLRANGLTNAVGVLKEEMRMLNSLVLSSADKHAVPAGGALAVDRDGFSGEITSTLHNHPLIEVVNEEIQEIPQDGIVVIATGPLTSPALSAQIKELMGEEYFYFYDAAAPIVEKDSIDMSKVYLASRYDKGEAAYLNCPMNEEEFNTFYDALISAEVAQLKDFEKEIYFEGCMPIEVMMKRGKQTALFGPMKPVGLVNPHTGELPYAVVQLRQDNAAGTLYNLVGFQTHLKWGEQKRVFSLIPGLENAEFVRFGVMHRNTFINSPKLLQPTYQFKGRENLFFAGQMTGVEGYVESAASGLIAGINAARAALGEELLVFPEDCTLGSMAHYITTADFKHFQPMNANFGLLPKLAQKIRNKKEKNEALAQRALDNLRGYITDKDVMQVEAKS</sequence>
<reference evidence="12 13" key="1">
    <citation type="submission" date="2023-07" db="EMBL/GenBank/DDBJ databases">
        <title>Paenibacillus sp. JX-17 nov. isolated from soil.</title>
        <authorList>
            <person name="Wan Y."/>
            <person name="Liu B."/>
        </authorList>
    </citation>
    <scope>NUCLEOTIDE SEQUENCE [LARGE SCALE GENOMIC DNA]</scope>
    <source>
        <strain evidence="12 13">JX-17</strain>
    </source>
</reference>
<keyword evidence="3 10" id="KW-0489">Methyltransferase</keyword>
<dbReference type="PANTHER" id="PTHR11806:SF2">
    <property type="entry name" value="METHYLENETETRAHYDROFOLATE--TRNA-(URACIL-5-)-METHYLTRANSFERASE TRMFO"/>
    <property type="match status" value="1"/>
</dbReference>
<evidence type="ECO:0000256" key="1">
    <source>
        <dbReference type="ARBA" id="ARBA00001974"/>
    </source>
</evidence>
<evidence type="ECO:0000313" key="12">
    <source>
        <dbReference type="EMBL" id="MDO7905842.1"/>
    </source>
</evidence>
<protein>
    <recommendedName>
        <fullName evidence="10">Methylenetetrahydrofolate--tRNA-(uracil-5-)-methyltransferase TrmFO</fullName>
        <ecNumber evidence="10">2.1.1.74</ecNumber>
    </recommendedName>
    <alternativeName>
        <fullName evidence="10">Folate-dependent tRNA (uracil-5-)-methyltransferase</fullName>
    </alternativeName>
    <alternativeName>
        <fullName evidence="10">Folate-dependent tRNA(M-5-U54)-methyltransferase</fullName>
    </alternativeName>
</protein>
<dbReference type="NCBIfam" id="NF003739">
    <property type="entry name" value="PRK05335.1"/>
    <property type="match status" value="1"/>
</dbReference>
<keyword evidence="9 10" id="KW-0520">NAD</keyword>
<dbReference type="InterPro" id="IPR020595">
    <property type="entry name" value="MnmG-rel_CS"/>
</dbReference>
<feature type="domain" description="MnmG N-terminal" evidence="11">
    <location>
        <begin position="7"/>
        <end position="370"/>
    </location>
</feature>
<dbReference type="HAMAP" id="MF_01037">
    <property type="entry name" value="TrmFO"/>
    <property type="match status" value="1"/>
</dbReference>
<dbReference type="EC" id="2.1.1.74" evidence="10"/>
<dbReference type="Pfam" id="PF01134">
    <property type="entry name" value="GIDA"/>
    <property type="match status" value="1"/>
</dbReference>
<dbReference type="NCBIfam" id="TIGR00137">
    <property type="entry name" value="gid_trmFO"/>
    <property type="match status" value="1"/>
</dbReference>
<comment type="caution">
    <text evidence="12">The sequence shown here is derived from an EMBL/GenBank/DDBJ whole genome shotgun (WGS) entry which is preliminary data.</text>
</comment>